<dbReference type="AlphaFoldDB" id="A0A6L5GTY9"/>
<name>A0A6L5GTY9_9FIRM</name>
<reference evidence="1" key="1">
    <citation type="journal article" date="2020" name="Appl. Environ. Microbiol.">
        <title>Medium-Chain Fatty Acid Synthesis by 'Candidatus Weimeria bifida' gen. nov., sp. nov., and 'Candidatus Pseudoramibacter fermentans' sp. nov.</title>
        <authorList>
            <person name="Scarborough M.J."/>
            <person name="Myers K.S."/>
            <person name="Donohue T.J."/>
            <person name="Noguera D.R."/>
        </authorList>
    </citation>
    <scope>NUCLEOTIDE SEQUENCE</scope>
    <source>
        <strain evidence="1">EUB1.1</strain>
    </source>
</reference>
<sequence>MTGHVFRYRDLCMTPVPGGTVVLAADSCASTGEKPNDTLKCPPYHCGRVSARVVLFELLCVGADVLMLADGVCSEMDPTGRGIIEGFHDEMKLAGLSPEQLTGSTEENFNTSMTGVGTAAVGYFPGNFEPPVCGADDLLVSVGKPAVGPAFLHHDAPIATYDMIKTLSKDPDVHELVSVGSHGIAWEAKNTAALHHLTAELDENSGLDLNQSGGPSSCILAVMTDSAFVRHKDQMILTPVGHFV</sequence>
<protein>
    <submittedName>
        <fullName evidence="1">Alpha-ribazole-5-phosphate synthase</fullName>
    </submittedName>
</protein>
<gene>
    <name evidence="1" type="ORF">FRC53_09055</name>
</gene>
<keyword evidence="2" id="KW-1185">Reference proteome</keyword>
<dbReference type="Proteomes" id="UP000473648">
    <property type="component" value="Unassembled WGS sequence"/>
</dbReference>
<comment type="caution">
    <text evidence="1">The sequence shown here is derived from an EMBL/GenBank/DDBJ whole genome shotgun (WGS) entry which is preliminary data.</text>
</comment>
<evidence type="ECO:0000313" key="2">
    <source>
        <dbReference type="Proteomes" id="UP000473648"/>
    </source>
</evidence>
<accession>A0A6L5GTY9</accession>
<evidence type="ECO:0000313" key="1">
    <source>
        <dbReference type="EMBL" id="MQM73542.1"/>
    </source>
</evidence>
<organism evidence="1 2">
    <name type="scientific">Candidatus Pseudoramibacter fermentans</name>
    <dbReference type="NCBI Taxonomy" id="2594427"/>
    <lineage>
        <taxon>Bacteria</taxon>
        <taxon>Bacillati</taxon>
        <taxon>Bacillota</taxon>
        <taxon>Clostridia</taxon>
        <taxon>Eubacteriales</taxon>
        <taxon>Eubacteriaceae</taxon>
        <taxon>Pseudoramibacter</taxon>
    </lineage>
</organism>
<proteinExistence type="predicted"/>
<dbReference type="EMBL" id="VOGB01000005">
    <property type="protein sequence ID" value="MQM73542.1"/>
    <property type="molecule type" value="Genomic_DNA"/>
</dbReference>